<proteinExistence type="predicted"/>
<gene>
    <name evidence="3" type="ORF">HCU67_00095</name>
</gene>
<keyword evidence="1" id="KW-0175">Coiled coil</keyword>
<evidence type="ECO:0000313" key="4">
    <source>
        <dbReference type="Proteomes" id="UP000718451"/>
    </source>
</evidence>
<dbReference type="RefSeq" id="WP_168550581.1">
    <property type="nucleotide sequence ID" value="NZ_JAAWWL010000001.1"/>
</dbReference>
<sequence length="1527" mass="159757">MRTLAVCLLFTILGSTLSAQVKIGQNPQSLNPASILELEDDNKALVLTRISNANMNSMNPLQGALVYNTDVGCIFYFDGLVWDNLCDSEGTTNESLELVDNELILTDSAGNQVTVLLETISQQTFSTDAVQNFRETIVITQTGDNFNFEVSEITGEQIADFTIQGVDIAEETIRSNNLAPNSVGQSELSENSVSDSEIDYSQVTLNDFTNDAGYLTTAQIVSPDVGNDIIDSAGAFYDDSSLQTQINTNSTNLTQHLADDNDLDETNELVTEFRLDGNILTLSEGTNTQSVSLDPLAGTGTDDQNLENATLDAGNILTIEIEDGDPVTVDLSALAADGLVSAVAFDGTNLNFTGANGAFNGSVDISALTGPPADGDETIINAGTNVTVTGTGTIGDPYIINSTAAGADGVVSNVVLNGTDLEFTGADGGFNGTVPLAGLGAGSTEVADGTTITGDGSAGDPFKIEPSTVNGQFLRTDPTTGDVVWDDLPTGTGGAVSSDGVTIVGDGVATDLQVADGGITAVKIDQMGATDGQAIKWNDGAGTWEPQDDRNSVNTFFGFQNNPISGNRELFVRDSDGNEVGVEVTELQTEIGAGTGTDDQEADEVPYDNTASGLTATDTQAAIDEIVAAGTGTDDQEADEVPFDNTASGLTATDTQAAIDELDTAIDAFVDTDDQEADEVPYDNTASGLTATDTQAAIDEIVAAGTGTDDQEADEVLFDNTASGLTATDTQAAIDELDTAIDAFVDTDDQEADEVPYDNTASGLTATDTQAAIDEIVAAGTGTDDQEADEVPFDNTASGLTATDTQAAIDELDTAIDAFVDTDDQEADEVPFDNTASGLTATDTQAAIDELDTAIDAFVDTDDQEADEVPYDNTTSGLTATDTQAAIDELVAAGNSDDQDATEVPIIDTADNFVSNNVEGALVELSNSLPTALTEGSIPFADNAGALTEDNDNLFWDDTNNQLFVNMVAADRAFNAGTSVASRAKIFMGHDAGNLVAYPLHITHTNVDGFSPSEGVGISFGVDQTPTFGKGALIYRRDDTDGAFGKGNFHFLQNSVNSFSNPGFGDEVMTIRNNGNVGIGAGFTNPTSKLHVQGDLFVVNEFRDSDGDAGTAGQVLSSTVTGTNWIDAGGAGANTNFAENDLTLDGNRTHDLNGNDLTFNGTGSVGIGIAPANKLHVDGAGRFAGILNSDGVVGEPSFRFTDDTDTGMWRPAADEIGFSAGGVEAMRITELANATTVLIQENLELEANLTDVNQSIGNPGDVLSRAVTGGVEWVAPSAVTDENFAEDDLTFNGPRTHNLSNNNLTITGEGNVIISGIPDNPNEAKLQVDGTINTTGIRNANGAAAGNVSYSFFDDSSTGMYKEVASTLDFATAGTEAMRIDAAQNVGIGPAFYGGGAIAIAERLHVDGNILATGTITPDYVFQSYFDGYSPLKPSYEMFSLKEIEEFTRKYNHLPGVPSANQIKVQGGILVNRATEINLEKIEELFLHTIEQQKKIDNLNNENKELKSELDSLKAEIEAIKEMLGKN</sequence>
<dbReference type="Proteomes" id="UP000718451">
    <property type="component" value="Unassembled WGS sequence"/>
</dbReference>
<feature type="chain" id="PRO_5045500305" description="Peptidase S74 domain-containing protein" evidence="2">
    <location>
        <begin position="20"/>
        <end position="1527"/>
    </location>
</feature>
<keyword evidence="4" id="KW-1185">Reference proteome</keyword>
<evidence type="ECO:0000256" key="1">
    <source>
        <dbReference type="SAM" id="Coils"/>
    </source>
</evidence>
<keyword evidence="2" id="KW-0732">Signal</keyword>
<reference evidence="3 4" key="1">
    <citation type="submission" date="2020-04" db="EMBL/GenBank/DDBJ databases">
        <authorList>
            <person name="Yoon J."/>
        </authorList>
    </citation>
    <scope>NUCLEOTIDE SEQUENCE [LARGE SCALE GENOMIC DNA]</scope>
    <source>
        <strain evidence="3 4">DJ-13</strain>
    </source>
</reference>
<name>A0ABX1GMM4_9FLAO</name>
<evidence type="ECO:0000256" key="2">
    <source>
        <dbReference type="SAM" id="SignalP"/>
    </source>
</evidence>
<dbReference type="EMBL" id="JAAWWL010000001">
    <property type="protein sequence ID" value="NKI30325.1"/>
    <property type="molecule type" value="Genomic_DNA"/>
</dbReference>
<accession>A0ABX1GMM4</accession>
<evidence type="ECO:0008006" key="5">
    <source>
        <dbReference type="Google" id="ProtNLM"/>
    </source>
</evidence>
<organism evidence="3 4">
    <name type="scientific">Croceivirga thetidis</name>
    <dbReference type="NCBI Taxonomy" id="2721623"/>
    <lineage>
        <taxon>Bacteria</taxon>
        <taxon>Pseudomonadati</taxon>
        <taxon>Bacteroidota</taxon>
        <taxon>Flavobacteriia</taxon>
        <taxon>Flavobacteriales</taxon>
        <taxon>Flavobacteriaceae</taxon>
        <taxon>Croceivirga</taxon>
    </lineage>
</organism>
<protein>
    <recommendedName>
        <fullName evidence="5">Peptidase S74 domain-containing protein</fullName>
    </recommendedName>
</protein>
<evidence type="ECO:0000313" key="3">
    <source>
        <dbReference type="EMBL" id="NKI30325.1"/>
    </source>
</evidence>
<feature type="coiled-coil region" evidence="1">
    <location>
        <begin position="1489"/>
        <end position="1523"/>
    </location>
</feature>
<comment type="caution">
    <text evidence="3">The sequence shown here is derived from an EMBL/GenBank/DDBJ whole genome shotgun (WGS) entry which is preliminary data.</text>
</comment>
<feature type="signal peptide" evidence="2">
    <location>
        <begin position="1"/>
        <end position="19"/>
    </location>
</feature>